<reference evidence="1" key="1">
    <citation type="submission" date="2023-10" db="EMBL/GenBank/DDBJ databases">
        <title>Genome assemblies of two species of porcelain crab, Petrolisthes cinctipes and Petrolisthes manimaculis (Anomura: Porcellanidae).</title>
        <authorList>
            <person name="Angst P."/>
        </authorList>
    </citation>
    <scope>NUCLEOTIDE SEQUENCE</scope>
    <source>
        <strain evidence="1">PB745_01</strain>
        <tissue evidence="1">Gill</tissue>
    </source>
</reference>
<evidence type="ECO:0000313" key="1">
    <source>
        <dbReference type="EMBL" id="KAK3862537.1"/>
    </source>
</evidence>
<dbReference type="Proteomes" id="UP001286313">
    <property type="component" value="Unassembled WGS sequence"/>
</dbReference>
<gene>
    <name evidence="1" type="ORF">Pcinc_031613</name>
</gene>
<keyword evidence="2" id="KW-1185">Reference proteome</keyword>
<evidence type="ECO:0000313" key="2">
    <source>
        <dbReference type="Proteomes" id="UP001286313"/>
    </source>
</evidence>
<dbReference type="EMBL" id="JAWQEG010004218">
    <property type="protein sequence ID" value="KAK3862537.1"/>
    <property type="molecule type" value="Genomic_DNA"/>
</dbReference>
<sequence length="129" mass="13683">MDMVDPIGLSAPRLALSDKLVLAGMAKGTTGTLNCQAQLIQHQNTEPTSTVRPTVKDSGVERLKSHTEVGGRATLLCLVQAHPVQHSEPVGLAGPRLSVKERYQAAEATRGTPATLTCPAQAHPVPQFR</sequence>
<proteinExistence type="predicted"/>
<organism evidence="1 2">
    <name type="scientific">Petrolisthes cinctipes</name>
    <name type="common">Flat porcelain crab</name>
    <dbReference type="NCBI Taxonomy" id="88211"/>
    <lineage>
        <taxon>Eukaryota</taxon>
        <taxon>Metazoa</taxon>
        <taxon>Ecdysozoa</taxon>
        <taxon>Arthropoda</taxon>
        <taxon>Crustacea</taxon>
        <taxon>Multicrustacea</taxon>
        <taxon>Malacostraca</taxon>
        <taxon>Eumalacostraca</taxon>
        <taxon>Eucarida</taxon>
        <taxon>Decapoda</taxon>
        <taxon>Pleocyemata</taxon>
        <taxon>Anomura</taxon>
        <taxon>Galatheoidea</taxon>
        <taxon>Porcellanidae</taxon>
        <taxon>Petrolisthes</taxon>
    </lineage>
</organism>
<name>A0AAE1K2D4_PETCI</name>
<dbReference type="AlphaFoldDB" id="A0AAE1K2D4"/>
<comment type="caution">
    <text evidence="1">The sequence shown here is derived from an EMBL/GenBank/DDBJ whole genome shotgun (WGS) entry which is preliminary data.</text>
</comment>
<protein>
    <submittedName>
        <fullName evidence="1">Uncharacterized protein</fullName>
    </submittedName>
</protein>
<accession>A0AAE1K2D4</accession>